<dbReference type="SUPFAM" id="SSF81901">
    <property type="entry name" value="HCP-like"/>
    <property type="match status" value="2"/>
</dbReference>
<dbReference type="Gene3D" id="1.25.40.10">
    <property type="entry name" value="Tetratricopeptide repeat domain"/>
    <property type="match status" value="2"/>
</dbReference>
<keyword evidence="8" id="KW-1185">Reference proteome</keyword>
<dbReference type="GO" id="GO:0008270">
    <property type="term" value="F:zinc ion binding"/>
    <property type="evidence" value="ECO:0007669"/>
    <property type="project" value="UniProtKB-KW"/>
</dbReference>
<dbReference type="InterPro" id="IPR002893">
    <property type="entry name" value="Znf_MYND"/>
</dbReference>
<evidence type="ECO:0000256" key="5">
    <source>
        <dbReference type="PROSITE-ProRule" id="PRU00134"/>
    </source>
</evidence>
<feature type="domain" description="MYND-type" evidence="6">
    <location>
        <begin position="313"/>
        <end position="354"/>
    </location>
</feature>
<dbReference type="InterPro" id="IPR011990">
    <property type="entry name" value="TPR-like_helical_dom_sf"/>
</dbReference>
<reference evidence="7 8" key="1">
    <citation type="journal article" date="2012" name="Genome Biol.">
        <title>Genome and low-iron response of an oceanic diatom adapted to chronic iron limitation.</title>
        <authorList>
            <person name="Lommer M."/>
            <person name="Specht M."/>
            <person name="Roy A.S."/>
            <person name="Kraemer L."/>
            <person name="Andreson R."/>
            <person name="Gutowska M.A."/>
            <person name="Wolf J."/>
            <person name="Bergner S.V."/>
            <person name="Schilhabel M.B."/>
            <person name="Klostermeier U.C."/>
            <person name="Beiko R.G."/>
            <person name="Rosenstiel P."/>
            <person name="Hippler M."/>
            <person name="Laroche J."/>
        </authorList>
    </citation>
    <scope>NUCLEOTIDE SEQUENCE [LARGE SCALE GENOMIC DNA]</scope>
    <source>
        <strain evidence="7 8">CCMP1005</strain>
    </source>
</reference>
<dbReference type="OrthoDB" id="193263at2759"/>
<dbReference type="Proteomes" id="UP000266841">
    <property type="component" value="Unassembled WGS sequence"/>
</dbReference>
<evidence type="ECO:0000313" key="8">
    <source>
        <dbReference type="Proteomes" id="UP000266841"/>
    </source>
</evidence>
<dbReference type="PROSITE" id="PS01360">
    <property type="entry name" value="ZF_MYND_1"/>
    <property type="match status" value="1"/>
</dbReference>
<comment type="caution">
    <text evidence="7">The sequence shown here is derived from an EMBL/GenBank/DDBJ whole genome shotgun (WGS) entry which is preliminary data.</text>
</comment>
<dbReference type="EMBL" id="AGNL01045037">
    <property type="protein sequence ID" value="EJK49195.1"/>
    <property type="molecule type" value="Genomic_DNA"/>
</dbReference>
<dbReference type="eggNOG" id="ENOG502T2Q7">
    <property type="taxonomic scope" value="Eukaryota"/>
</dbReference>
<dbReference type="PANTHER" id="PTHR11102">
    <property type="entry name" value="SEL-1-LIKE PROTEIN"/>
    <property type="match status" value="1"/>
</dbReference>
<dbReference type="SUPFAM" id="SSF57850">
    <property type="entry name" value="RING/U-box"/>
    <property type="match status" value="1"/>
</dbReference>
<comment type="similarity">
    <text evidence="4">Belongs to the sel-1 family.</text>
</comment>
<dbReference type="SUPFAM" id="SSF144232">
    <property type="entry name" value="HIT/MYND zinc finger-like"/>
    <property type="match status" value="1"/>
</dbReference>
<name>K0R894_THAOC</name>
<dbReference type="Pfam" id="PF08238">
    <property type="entry name" value="Sel1"/>
    <property type="match status" value="3"/>
</dbReference>
<proteinExistence type="inferred from homology"/>
<protein>
    <recommendedName>
        <fullName evidence="6">MYND-type domain-containing protein</fullName>
    </recommendedName>
</protein>
<organism evidence="7 8">
    <name type="scientific">Thalassiosira oceanica</name>
    <name type="common">Marine diatom</name>
    <dbReference type="NCBI Taxonomy" id="159749"/>
    <lineage>
        <taxon>Eukaryota</taxon>
        <taxon>Sar</taxon>
        <taxon>Stramenopiles</taxon>
        <taxon>Ochrophyta</taxon>
        <taxon>Bacillariophyta</taxon>
        <taxon>Coscinodiscophyceae</taxon>
        <taxon>Thalassiosirophycidae</taxon>
        <taxon>Thalassiosirales</taxon>
        <taxon>Thalassiosiraceae</taxon>
        <taxon>Thalassiosira</taxon>
    </lineage>
</organism>
<keyword evidence="1" id="KW-0479">Metal-binding</keyword>
<evidence type="ECO:0000256" key="1">
    <source>
        <dbReference type="ARBA" id="ARBA00022723"/>
    </source>
</evidence>
<feature type="non-terminal residue" evidence="7">
    <location>
        <position position="551"/>
    </location>
</feature>
<evidence type="ECO:0000313" key="7">
    <source>
        <dbReference type="EMBL" id="EJK49195.1"/>
    </source>
</evidence>
<gene>
    <name evidence="7" type="ORF">THAOC_31957</name>
</gene>
<dbReference type="InterPro" id="IPR006597">
    <property type="entry name" value="Sel1-like"/>
</dbReference>
<evidence type="ECO:0000256" key="3">
    <source>
        <dbReference type="ARBA" id="ARBA00022833"/>
    </source>
</evidence>
<dbReference type="Pfam" id="PF01753">
    <property type="entry name" value="zf-MYND"/>
    <property type="match status" value="1"/>
</dbReference>
<dbReference type="SMART" id="SM00671">
    <property type="entry name" value="SEL1"/>
    <property type="match status" value="4"/>
</dbReference>
<keyword evidence="3" id="KW-0862">Zinc</keyword>
<dbReference type="InterPro" id="IPR050767">
    <property type="entry name" value="Sel1_AlgK"/>
</dbReference>
<dbReference type="AlphaFoldDB" id="K0R894"/>
<dbReference type="Gene3D" id="6.10.140.2220">
    <property type="match status" value="1"/>
</dbReference>
<dbReference type="PROSITE" id="PS50865">
    <property type="entry name" value="ZF_MYND_2"/>
    <property type="match status" value="1"/>
</dbReference>
<evidence type="ECO:0000256" key="4">
    <source>
        <dbReference type="ARBA" id="ARBA00038101"/>
    </source>
</evidence>
<evidence type="ECO:0000259" key="6">
    <source>
        <dbReference type="PROSITE" id="PS50865"/>
    </source>
</evidence>
<evidence type="ECO:0000256" key="2">
    <source>
        <dbReference type="ARBA" id="ARBA00022771"/>
    </source>
</evidence>
<accession>K0R894</accession>
<keyword evidence="2 5" id="KW-0863">Zinc-finger</keyword>
<dbReference type="PANTHER" id="PTHR11102:SF160">
    <property type="entry name" value="ERAD-ASSOCIATED E3 UBIQUITIN-PROTEIN LIGASE COMPONENT HRD3"/>
    <property type="match status" value="1"/>
</dbReference>
<sequence>MPANRVHELTMVRARVAKKDPAAIYHLGYQYYYGKCGLQRDMRKSVDLWTEAAELGSIEAHQFVLPKMGYTEAIESIKIMFLKGNATKEQYAEALNGYHQVVAEEMKSHDRDEETWIYKLKRALYPPGQLLIPPHLITFLDWPETTAGDARRRRAARIGEKEELYSSEISWQAGGAVENVRFGLIGQDSQPGTLSEQSDRRTYAIRRQASRNIRGDPAGPINPRFFWPRRRMRRERGAIDMCSFHRRRGQIVSLCHSQGVHSRPPVGQINLPATDCPAVVDSSSGLWAVLLKNWRHTAMNCVPVADAGGDESCANCGKTGSGTVKLKDCAACRLVKYCGVDCQKVHRKQHKNLCKQRVAELEDELLYSQGHERPEGDFCPICTLPIPLPMNEHSFFKVCCSKRICSGCTFAAKKRGMSGCPFCRTSLPDSDADVLASIQKRVLKKDPAAIDFLGRSYANGNLGLQRDMQKSVNLWTEAAELGSIEALCNLGLAHVTEFNDVATAVKFWTKAAMQGHVESRHNLGSIEAQKGNHDRAVKHLMIAVKMGGKDS</sequence>